<evidence type="ECO:0000313" key="5">
    <source>
        <dbReference type="Proteomes" id="UP000015354"/>
    </source>
</evidence>
<evidence type="ECO:0000313" key="2">
    <source>
        <dbReference type="EMBL" id="EPY31238.1"/>
    </source>
</evidence>
<sequence>MWTYLENYFNIKKSFVFYGSYHNEWRNQMVHVVFVPLIYTTTLSFLTKVKITPSLNLSQVGATLYALTFIIMEPVAGTLYAPLVYGMYYAATNFFAHCPLLAAAVNVVGWASQIIAHKFCEQRQPAFLEDPLQAIHSAVFFVWLEVLFHLGYNPAKKKELDALVAARIAKLNADGAAAQRNH</sequence>
<dbReference type="EMBL" id="ATMH01003140">
    <property type="protein sequence ID" value="EPY31884.1"/>
    <property type="molecule type" value="Genomic_DNA"/>
</dbReference>
<dbReference type="GO" id="GO:0016020">
    <property type="term" value="C:membrane"/>
    <property type="evidence" value="ECO:0007669"/>
    <property type="project" value="GOC"/>
</dbReference>
<feature type="transmembrane region" description="Helical" evidence="1">
    <location>
        <begin position="87"/>
        <end position="111"/>
    </location>
</feature>
<dbReference type="GO" id="GO:0046521">
    <property type="term" value="P:sphingoid catabolic process"/>
    <property type="evidence" value="ECO:0007669"/>
    <property type="project" value="TreeGrafter"/>
</dbReference>
<feature type="transmembrane region" description="Helical" evidence="1">
    <location>
        <begin position="29"/>
        <end position="47"/>
    </location>
</feature>
<reference evidence="4" key="2">
    <citation type="submission" date="2013-03" db="EMBL/GenBank/DDBJ databases">
        <authorList>
            <person name="Motta M.C.M."/>
            <person name="Martins A.C.A."/>
            <person name="Preta C.M.C.C."/>
            <person name="Silva R."/>
            <person name="de Souza S.S."/>
            <person name="Klein C.C."/>
            <person name="de Almeida L.G.P."/>
            <person name="Cunha O.L."/>
            <person name="Colabardini A.C."/>
            <person name="Lima B.A."/>
            <person name="Machado C.R."/>
            <person name="Soares C.M.A."/>
            <person name="de Menezes C.B.A."/>
            <person name="Bartolomeu D.C."/>
            <person name="Grisard E.C."/>
            <person name="Fantinatti-Garboggini F."/>
            <person name="Rodrigues-Luiz G.F."/>
            <person name="Wagner G."/>
            <person name="Goldman G.H."/>
            <person name="Fietto J.L.R."/>
            <person name="Ciapina L.P."/>
            <person name="Brocchi M."/>
            <person name="Elias M.C."/>
            <person name="Goldman M.H.S."/>
            <person name="Sagot M.-F."/>
            <person name="Pereira M."/>
            <person name="Stoco P.H."/>
            <person name="Teixeira S.M.R."/>
            <person name="de Mendonca-Neto R.P."/>
            <person name="Maciel T.E.F."/>
            <person name="Mendes T.A.O."/>
            <person name="Urmenyi T.P."/>
            <person name="Teixeira M.M.G."/>
            <person name="de Camargo E.F.P."/>
            <person name="de Sousa W."/>
            <person name="Schenkman S."/>
            <person name="de Vasconcelos A.T.R."/>
        </authorList>
    </citation>
    <scope>NUCLEOTIDE SEQUENCE</scope>
</reference>
<organism evidence="4 5">
    <name type="scientific">Strigomonas culicis</name>
    <dbReference type="NCBI Taxonomy" id="28005"/>
    <lineage>
        <taxon>Eukaryota</taxon>
        <taxon>Discoba</taxon>
        <taxon>Euglenozoa</taxon>
        <taxon>Kinetoplastea</taxon>
        <taxon>Metakinetoplastina</taxon>
        <taxon>Trypanosomatida</taxon>
        <taxon>Trypanosomatidae</taxon>
        <taxon>Strigomonadinae</taxon>
        <taxon>Strigomonas</taxon>
    </lineage>
</organism>
<feature type="transmembrane region" description="Helical" evidence="1">
    <location>
        <begin position="132"/>
        <end position="152"/>
    </location>
</feature>
<keyword evidence="1" id="KW-0472">Membrane</keyword>
<dbReference type="EMBL" id="ATMH01003554">
    <property type="protein sequence ID" value="EPY31238.1"/>
    <property type="molecule type" value="Genomic_DNA"/>
</dbReference>
<keyword evidence="1" id="KW-1133">Transmembrane helix</keyword>
<dbReference type="AlphaFoldDB" id="S9UVT2"/>
<proteinExistence type="predicted"/>
<dbReference type="OrthoDB" id="2124888at2759"/>
<name>S9UVT2_9TRYP</name>
<evidence type="ECO:0000313" key="3">
    <source>
        <dbReference type="EMBL" id="EPY31884.1"/>
    </source>
</evidence>
<reference evidence="4 5" key="1">
    <citation type="journal article" date="2013" name="PLoS ONE">
        <title>Predicting the Proteins of Angomonas deanei, Strigomonas culicis and Their Respective Endosymbionts Reveals New Aspects of the Trypanosomatidae Family.</title>
        <authorList>
            <person name="Motta M.C."/>
            <person name="Martins A.C."/>
            <person name="de Souza S.S."/>
            <person name="Catta-Preta C.M."/>
            <person name="Silva R."/>
            <person name="Klein C.C."/>
            <person name="de Almeida L.G."/>
            <person name="de Lima Cunha O."/>
            <person name="Ciapina L.P."/>
            <person name="Brocchi M."/>
            <person name="Colabardini A.C."/>
            <person name="de Araujo Lima B."/>
            <person name="Machado C.R."/>
            <person name="de Almeida Soares C.M."/>
            <person name="Probst C.M."/>
            <person name="de Menezes C.B."/>
            <person name="Thompson C.E."/>
            <person name="Bartholomeu D.C."/>
            <person name="Gradia D.F."/>
            <person name="Pavoni D.P."/>
            <person name="Grisard E.C."/>
            <person name="Fantinatti-Garboggini F."/>
            <person name="Marchini F.K."/>
            <person name="Rodrigues-Luiz G.F."/>
            <person name="Wagner G."/>
            <person name="Goldman G.H."/>
            <person name="Fietto J.L."/>
            <person name="Elias M.C."/>
            <person name="Goldman M.H."/>
            <person name="Sagot M.F."/>
            <person name="Pereira M."/>
            <person name="Stoco P.H."/>
            <person name="de Mendonca-Neto R.P."/>
            <person name="Teixeira S.M."/>
            <person name="Maciel T.E."/>
            <person name="de Oliveira Mendes T.A."/>
            <person name="Urmenyi T.P."/>
            <person name="de Souza W."/>
            <person name="Schenkman S."/>
            <person name="de Vasconcelos A.T."/>
        </authorList>
    </citation>
    <scope>NUCLEOTIDE SEQUENCE [LARGE SCALE GENOMIC DNA]</scope>
</reference>
<evidence type="ECO:0000313" key="4">
    <source>
        <dbReference type="EMBL" id="EPY35022.1"/>
    </source>
</evidence>
<dbReference type="Proteomes" id="UP000015354">
    <property type="component" value="Unassembled WGS sequence"/>
</dbReference>
<dbReference type="Pfam" id="PF06127">
    <property type="entry name" value="Mpo1-like"/>
    <property type="match status" value="1"/>
</dbReference>
<keyword evidence="5" id="KW-1185">Reference proteome</keyword>
<comment type="caution">
    <text evidence="4">The sequence shown here is derived from an EMBL/GenBank/DDBJ whole genome shotgun (WGS) entry which is preliminary data.</text>
</comment>
<evidence type="ECO:0000256" key="1">
    <source>
        <dbReference type="SAM" id="Phobius"/>
    </source>
</evidence>
<dbReference type="PANTHER" id="PTHR28026:SF9">
    <property type="entry name" value="2-HYDROXY-PALMITIC ACID DIOXYGENASE MPO1"/>
    <property type="match status" value="1"/>
</dbReference>
<dbReference type="InterPro" id="IPR009305">
    <property type="entry name" value="Mpo1-like"/>
</dbReference>
<accession>S9UVT2</accession>
<dbReference type="GO" id="GO:0005783">
    <property type="term" value="C:endoplasmic reticulum"/>
    <property type="evidence" value="ECO:0007669"/>
    <property type="project" value="TreeGrafter"/>
</dbReference>
<feature type="transmembrane region" description="Helical" evidence="1">
    <location>
        <begin position="59"/>
        <end position="81"/>
    </location>
</feature>
<dbReference type="PANTHER" id="PTHR28026">
    <property type="entry name" value="DUF962 DOMAIN PROTEIN (AFU_ORTHOLOGUE AFUA_8G05310)"/>
    <property type="match status" value="1"/>
</dbReference>
<gene>
    <name evidence="4" type="ORF">STCU_01289</name>
    <name evidence="3" type="ORF">STCU_03140</name>
    <name evidence="2" type="ORF">STCU_03554</name>
</gene>
<keyword evidence="1" id="KW-0812">Transmembrane</keyword>
<dbReference type="EMBL" id="ATMH01001289">
    <property type="protein sequence ID" value="EPY35022.1"/>
    <property type="molecule type" value="Genomic_DNA"/>
</dbReference>
<evidence type="ECO:0008006" key="6">
    <source>
        <dbReference type="Google" id="ProtNLM"/>
    </source>
</evidence>
<protein>
    <recommendedName>
        <fullName evidence="6">DUF962-domain-containing protein</fullName>
    </recommendedName>
</protein>